<evidence type="ECO:0000313" key="9">
    <source>
        <dbReference type="Proteomes" id="UP000648918"/>
    </source>
</evidence>
<dbReference type="PANTHER" id="PTHR31158">
    <property type="entry name" value="DUAL OXIDASE 2"/>
    <property type="match status" value="1"/>
</dbReference>
<feature type="transmembrane region" description="Helical" evidence="7">
    <location>
        <begin position="20"/>
        <end position="41"/>
    </location>
</feature>
<evidence type="ECO:0000313" key="8">
    <source>
        <dbReference type="EMBL" id="NXD85433.1"/>
    </source>
</evidence>
<dbReference type="PANTHER" id="PTHR31158:SF1">
    <property type="entry name" value="DOXA1 FACTOR-RELATED"/>
    <property type="match status" value="1"/>
</dbReference>
<comment type="similarity">
    <text evidence="2">Belongs to the DUOXA family.</text>
</comment>
<organism evidence="8 9">
    <name type="scientific">Halcyon senegalensis</name>
    <dbReference type="NCBI Taxonomy" id="342381"/>
    <lineage>
        <taxon>Eukaryota</taxon>
        <taxon>Metazoa</taxon>
        <taxon>Chordata</taxon>
        <taxon>Craniata</taxon>
        <taxon>Vertebrata</taxon>
        <taxon>Euteleostomi</taxon>
        <taxon>Archelosauria</taxon>
        <taxon>Archosauria</taxon>
        <taxon>Dinosauria</taxon>
        <taxon>Saurischia</taxon>
        <taxon>Theropoda</taxon>
        <taxon>Coelurosauria</taxon>
        <taxon>Aves</taxon>
        <taxon>Neognathae</taxon>
        <taxon>Neoaves</taxon>
        <taxon>Telluraves</taxon>
        <taxon>Coraciimorphae</taxon>
        <taxon>Coraciiformes</taxon>
        <taxon>Alcedinidae</taxon>
        <taxon>Halcyon</taxon>
    </lineage>
</organism>
<keyword evidence="3 7" id="KW-0812">Transmembrane</keyword>
<feature type="transmembrane region" description="Helical" evidence="7">
    <location>
        <begin position="205"/>
        <end position="226"/>
    </location>
</feature>
<evidence type="ECO:0000256" key="4">
    <source>
        <dbReference type="ARBA" id="ARBA00022989"/>
    </source>
</evidence>
<dbReference type="GO" id="GO:0015031">
    <property type="term" value="P:protein transport"/>
    <property type="evidence" value="ECO:0007669"/>
    <property type="project" value="InterPro"/>
</dbReference>
<proteinExistence type="inferred from homology"/>
<dbReference type="EMBL" id="WBNJ01000433">
    <property type="protein sequence ID" value="NXD85433.1"/>
    <property type="molecule type" value="Genomic_DNA"/>
</dbReference>
<evidence type="ECO:0000256" key="5">
    <source>
        <dbReference type="ARBA" id="ARBA00023136"/>
    </source>
</evidence>
<evidence type="ECO:0000256" key="1">
    <source>
        <dbReference type="ARBA" id="ARBA00004141"/>
    </source>
</evidence>
<evidence type="ECO:0000256" key="3">
    <source>
        <dbReference type="ARBA" id="ARBA00022692"/>
    </source>
</evidence>
<dbReference type="Pfam" id="PF10204">
    <property type="entry name" value="DuoxA"/>
    <property type="match status" value="1"/>
</dbReference>
<keyword evidence="5 7" id="KW-0472">Membrane</keyword>
<dbReference type="GO" id="GO:0005789">
    <property type="term" value="C:endoplasmic reticulum membrane"/>
    <property type="evidence" value="ECO:0007669"/>
    <property type="project" value="InterPro"/>
</dbReference>
<keyword evidence="9" id="KW-1185">Reference proteome</keyword>
<name>A0A851Z9D8_9AVES</name>
<feature type="transmembrane region" description="Helical" evidence="7">
    <location>
        <begin position="179"/>
        <end position="198"/>
    </location>
</feature>
<feature type="non-terminal residue" evidence="8">
    <location>
        <position position="327"/>
    </location>
</feature>
<keyword evidence="4 7" id="KW-1133">Transmembrane helix</keyword>
<dbReference type="OrthoDB" id="10042652at2759"/>
<feature type="transmembrane region" description="Helical" evidence="7">
    <location>
        <begin position="53"/>
        <end position="72"/>
    </location>
</feature>
<comment type="subcellular location">
    <subcellularLocation>
        <location evidence="1">Membrane</location>
        <topology evidence="1">Multi-pass membrane protein</topology>
    </subcellularLocation>
</comment>
<feature type="non-terminal residue" evidence="8">
    <location>
        <position position="1"/>
    </location>
</feature>
<dbReference type="InterPro" id="IPR018469">
    <property type="entry name" value="Dual_oxidase_maturation_fac"/>
</dbReference>
<evidence type="ECO:0000256" key="2">
    <source>
        <dbReference type="ARBA" id="ARBA00009816"/>
    </source>
</evidence>
<dbReference type="Proteomes" id="UP000648918">
    <property type="component" value="Unassembled WGS sequence"/>
</dbReference>
<dbReference type="AlphaFoldDB" id="A0A851Z9D8"/>
<reference evidence="8" key="1">
    <citation type="submission" date="2019-09" db="EMBL/GenBank/DDBJ databases">
        <title>Bird 10,000 Genomes (B10K) Project - Family phase.</title>
        <authorList>
            <person name="Zhang G."/>
        </authorList>
    </citation>
    <scope>NUCLEOTIDE SEQUENCE</scope>
    <source>
        <strain evidence="8">B10K-DU-024-03</strain>
        <tissue evidence="8">Muscle</tissue>
    </source>
</reference>
<gene>
    <name evidence="8" type="primary">Duoxa1</name>
    <name evidence="8" type="ORF">HALSEN_R13286</name>
</gene>
<comment type="caution">
    <text evidence="8">The sequence shown here is derived from an EMBL/GenBank/DDBJ whole genome shotgun (WGS) entry which is preliminary data.</text>
</comment>
<sequence length="327" mass="36674">MTLWNGSFPFYPGTNGRFPFDTTCVVIISVFLSMLATFFIILPGIRGRKRLFWFLRVVMGLFVGAVVLTMQFTRDWETGWVRANTSYKSFSHALVHVDIGLHIGLTGLNITLVGNPVNQVNETINYNEHFAWSFDTDYDQSYGEGLAKGLPSPILYVAEKFTTQSACGVHRQYRISGHYASLTLWMAFCTWLICILLFSMPILLYGGYMLLLTAMLMLFSLLFFFTARNTPKCPIQFGPASLKTDYGGSFWLTLATGLLCLLLGLGIIILNSVQPEKLKLVFNLDKGRGEEEEGWNKSGMPAESRSSVQDVLMVPLDQLCEVTATQL</sequence>
<keyword evidence="6" id="KW-0325">Glycoprotein</keyword>
<feature type="transmembrane region" description="Helical" evidence="7">
    <location>
        <begin position="246"/>
        <end position="270"/>
    </location>
</feature>
<accession>A0A851Z9D8</accession>
<protein>
    <submittedName>
        <fullName evidence="8">DOXA1 factor</fullName>
    </submittedName>
</protein>
<evidence type="ECO:0000256" key="6">
    <source>
        <dbReference type="ARBA" id="ARBA00023180"/>
    </source>
</evidence>
<evidence type="ECO:0000256" key="7">
    <source>
        <dbReference type="SAM" id="Phobius"/>
    </source>
</evidence>